<comment type="caution">
    <text evidence="2">The sequence shown here is derived from an EMBL/GenBank/DDBJ whole genome shotgun (WGS) entry which is preliminary data.</text>
</comment>
<evidence type="ECO:0000313" key="3">
    <source>
        <dbReference type="Proteomes" id="UP000265520"/>
    </source>
</evidence>
<feature type="non-terminal residue" evidence="2">
    <location>
        <position position="117"/>
    </location>
</feature>
<name>A0A392RAF0_9FABA</name>
<feature type="compositionally biased region" description="Low complexity" evidence="1">
    <location>
        <begin position="101"/>
        <end position="117"/>
    </location>
</feature>
<reference evidence="2 3" key="1">
    <citation type="journal article" date="2018" name="Front. Plant Sci.">
        <title>Red Clover (Trifolium pratense) and Zigzag Clover (T. medium) - A Picture of Genomic Similarities and Differences.</title>
        <authorList>
            <person name="Dluhosova J."/>
            <person name="Istvanek J."/>
            <person name="Nedelnik J."/>
            <person name="Repkova J."/>
        </authorList>
    </citation>
    <scope>NUCLEOTIDE SEQUENCE [LARGE SCALE GENOMIC DNA]</scope>
    <source>
        <strain evidence="3">cv. 10/8</strain>
        <tissue evidence="2">Leaf</tissue>
    </source>
</reference>
<dbReference type="PANTHER" id="PTHR31390">
    <property type="entry name" value="EXPRESSED PROTEIN"/>
    <property type="match status" value="1"/>
</dbReference>
<protein>
    <submittedName>
        <fullName evidence="2">Uncharacterized protein</fullName>
    </submittedName>
</protein>
<dbReference type="AlphaFoldDB" id="A0A392RAF0"/>
<organism evidence="2 3">
    <name type="scientific">Trifolium medium</name>
    <dbReference type="NCBI Taxonomy" id="97028"/>
    <lineage>
        <taxon>Eukaryota</taxon>
        <taxon>Viridiplantae</taxon>
        <taxon>Streptophyta</taxon>
        <taxon>Embryophyta</taxon>
        <taxon>Tracheophyta</taxon>
        <taxon>Spermatophyta</taxon>
        <taxon>Magnoliopsida</taxon>
        <taxon>eudicotyledons</taxon>
        <taxon>Gunneridae</taxon>
        <taxon>Pentapetalae</taxon>
        <taxon>rosids</taxon>
        <taxon>fabids</taxon>
        <taxon>Fabales</taxon>
        <taxon>Fabaceae</taxon>
        <taxon>Papilionoideae</taxon>
        <taxon>50 kb inversion clade</taxon>
        <taxon>NPAAA clade</taxon>
        <taxon>Hologalegina</taxon>
        <taxon>IRL clade</taxon>
        <taxon>Trifolieae</taxon>
        <taxon>Trifolium</taxon>
    </lineage>
</organism>
<evidence type="ECO:0000256" key="1">
    <source>
        <dbReference type="SAM" id="MobiDB-lite"/>
    </source>
</evidence>
<proteinExistence type="predicted"/>
<accession>A0A392RAF0</accession>
<dbReference type="EMBL" id="LXQA010205868">
    <property type="protein sequence ID" value="MCI33618.1"/>
    <property type="molecule type" value="Genomic_DNA"/>
</dbReference>
<dbReference type="Proteomes" id="UP000265520">
    <property type="component" value="Unassembled WGS sequence"/>
</dbReference>
<keyword evidence="3" id="KW-1185">Reference proteome</keyword>
<feature type="region of interest" description="Disordered" evidence="1">
    <location>
        <begin position="95"/>
        <end position="117"/>
    </location>
</feature>
<sequence length="117" mass="13357">MSRKLVDGFKPERPPLSYTDLHNEVAKNEVDKSLKCFPNQQKQATCRRENEEDELVMHMSSLPGYLEKGEKIPEKALNVGVLDWTSLERWQYSNKLAPHRSSQSSTSCSNTSSSIRT</sequence>
<evidence type="ECO:0000313" key="2">
    <source>
        <dbReference type="EMBL" id="MCI33618.1"/>
    </source>
</evidence>
<dbReference type="PANTHER" id="PTHR31390:SF4">
    <property type="entry name" value="DUF3527 DOMAIN-CONTAINING PROTEIN"/>
    <property type="match status" value="1"/>
</dbReference>